<dbReference type="PANTHER" id="PTHR42743:SF11">
    <property type="entry name" value="AMINODEOXYCHORISMATE LYASE"/>
    <property type="match status" value="1"/>
</dbReference>
<dbReference type="Pfam" id="PF01063">
    <property type="entry name" value="Aminotran_4"/>
    <property type="match status" value="1"/>
</dbReference>
<dbReference type="InterPro" id="IPR036038">
    <property type="entry name" value="Aminotransferase-like"/>
</dbReference>
<dbReference type="GO" id="GO:0008652">
    <property type="term" value="P:amino acid biosynthetic process"/>
    <property type="evidence" value="ECO:0007669"/>
    <property type="project" value="UniProtKB-KW"/>
</dbReference>
<dbReference type="GO" id="GO:0004084">
    <property type="term" value="F:branched-chain-amino-acid transaminase activity"/>
    <property type="evidence" value="ECO:0007669"/>
    <property type="project" value="UniProtKB-EC"/>
</dbReference>
<evidence type="ECO:0000256" key="12">
    <source>
        <dbReference type="RuleBase" id="RU364094"/>
    </source>
</evidence>
<keyword evidence="12" id="KW-0100">Branched-chain amino acid biosynthesis</keyword>
<comment type="pathway">
    <text evidence="4 12">Amino-acid biosynthesis; L-leucine biosynthesis; L-leucine from 3-methyl-2-oxobutanoate: step 4/4.</text>
</comment>
<accession>A0A915YEF0</accession>
<sequence>MKKQEQPSLIWFNGNVEPWENATVHVWSELATRGANIFEGIRCYQQKDGSHALISLEQHLNRLFSALKILRIASPFTKEELKAGIIDLINALKLEGHIYVRPTVYVEKGRYGEGYGEVKNGAYIVAFPVERSPSIQEGIKCCVSSWRRMNDLSMSPLLKAGAAYQSFKLPMIDALNGGYDEAILLNDKGLVAETTGATIFMVRNGQVITPPISAGILESITRSNCINLLRSHFKIQVVERDIPRTELYWADEIFLTGTLAELTPVLSIDKIDIGNGAVGPITQKLQTTYLGICEGRKEDTFNWLTLL</sequence>
<dbReference type="InterPro" id="IPR043131">
    <property type="entry name" value="BCAT-like_N"/>
</dbReference>
<evidence type="ECO:0000256" key="6">
    <source>
        <dbReference type="ARBA" id="ARBA00022576"/>
    </source>
</evidence>
<comment type="catalytic activity">
    <reaction evidence="10 12">
        <text>L-isoleucine + 2-oxoglutarate = (S)-3-methyl-2-oxopentanoate + L-glutamate</text>
        <dbReference type="Rhea" id="RHEA:24801"/>
        <dbReference type="ChEBI" id="CHEBI:16810"/>
        <dbReference type="ChEBI" id="CHEBI:29985"/>
        <dbReference type="ChEBI" id="CHEBI:35146"/>
        <dbReference type="ChEBI" id="CHEBI:58045"/>
        <dbReference type="EC" id="2.6.1.42"/>
    </reaction>
</comment>
<evidence type="ECO:0000313" key="14">
    <source>
        <dbReference type="Proteomes" id="UP001060919"/>
    </source>
</evidence>
<comment type="pathway">
    <text evidence="2 12">Amino-acid biosynthesis; L-isoleucine biosynthesis; L-isoleucine from 2-oxobutanoate: step 4/4.</text>
</comment>
<dbReference type="EC" id="2.6.1.42" evidence="12"/>
<comment type="catalytic activity">
    <reaction evidence="11 12">
        <text>L-leucine + 2-oxoglutarate = 4-methyl-2-oxopentanoate + L-glutamate</text>
        <dbReference type="Rhea" id="RHEA:18321"/>
        <dbReference type="ChEBI" id="CHEBI:16810"/>
        <dbReference type="ChEBI" id="CHEBI:17865"/>
        <dbReference type="ChEBI" id="CHEBI:29985"/>
        <dbReference type="ChEBI" id="CHEBI:57427"/>
        <dbReference type="EC" id="2.6.1.42"/>
    </reaction>
</comment>
<dbReference type="FunFam" id="3.20.10.10:FF:000002">
    <property type="entry name" value="D-alanine aminotransferase"/>
    <property type="match status" value="1"/>
</dbReference>
<evidence type="ECO:0000256" key="2">
    <source>
        <dbReference type="ARBA" id="ARBA00004824"/>
    </source>
</evidence>
<evidence type="ECO:0000256" key="10">
    <source>
        <dbReference type="ARBA" id="ARBA00048798"/>
    </source>
</evidence>
<organism evidence="13 14">
    <name type="scientific">Aureispira anguillae</name>
    <dbReference type="NCBI Taxonomy" id="2864201"/>
    <lineage>
        <taxon>Bacteria</taxon>
        <taxon>Pseudomonadati</taxon>
        <taxon>Bacteroidota</taxon>
        <taxon>Saprospiria</taxon>
        <taxon>Saprospirales</taxon>
        <taxon>Saprospiraceae</taxon>
        <taxon>Aureispira</taxon>
    </lineage>
</organism>
<dbReference type="EMBL" id="AP026867">
    <property type="protein sequence ID" value="BDS11593.1"/>
    <property type="molecule type" value="Genomic_DNA"/>
</dbReference>
<comment type="catalytic activity">
    <reaction evidence="9 12">
        <text>L-valine + 2-oxoglutarate = 3-methyl-2-oxobutanoate + L-glutamate</text>
        <dbReference type="Rhea" id="RHEA:24813"/>
        <dbReference type="ChEBI" id="CHEBI:11851"/>
        <dbReference type="ChEBI" id="CHEBI:16810"/>
        <dbReference type="ChEBI" id="CHEBI:29985"/>
        <dbReference type="ChEBI" id="CHEBI:57762"/>
        <dbReference type="EC" id="2.6.1.42"/>
    </reaction>
</comment>
<proteinExistence type="inferred from homology"/>
<evidence type="ECO:0000256" key="5">
    <source>
        <dbReference type="ARBA" id="ARBA00009320"/>
    </source>
</evidence>
<evidence type="ECO:0000256" key="7">
    <source>
        <dbReference type="ARBA" id="ARBA00022679"/>
    </source>
</evidence>
<keyword evidence="14" id="KW-1185">Reference proteome</keyword>
<evidence type="ECO:0000313" key="13">
    <source>
        <dbReference type="EMBL" id="BDS11593.1"/>
    </source>
</evidence>
<evidence type="ECO:0000256" key="9">
    <source>
        <dbReference type="ARBA" id="ARBA00048212"/>
    </source>
</evidence>
<dbReference type="AlphaFoldDB" id="A0A915YEF0"/>
<gene>
    <name evidence="12" type="primary">ilvE</name>
    <name evidence="13" type="ORF">AsAng_0023070</name>
</gene>
<dbReference type="SUPFAM" id="SSF56752">
    <property type="entry name" value="D-aminoacid aminotransferase-like PLP-dependent enzymes"/>
    <property type="match status" value="1"/>
</dbReference>
<comment type="cofactor">
    <cofactor evidence="1 12">
        <name>pyridoxal 5'-phosphate</name>
        <dbReference type="ChEBI" id="CHEBI:597326"/>
    </cofactor>
</comment>
<dbReference type="InterPro" id="IPR043132">
    <property type="entry name" value="BCAT-like_C"/>
</dbReference>
<comment type="function">
    <text evidence="12">Acts on leucine, isoleucine and valine.</text>
</comment>
<evidence type="ECO:0000256" key="1">
    <source>
        <dbReference type="ARBA" id="ARBA00001933"/>
    </source>
</evidence>
<dbReference type="CDD" id="cd00449">
    <property type="entry name" value="PLPDE_IV"/>
    <property type="match status" value="1"/>
</dbReference>
<name>A0A915YEF0_9BACT</name>
<evidence type="ECO:0000256" key="11">
    <source>
        <dbReference type="ARBA" id="ARBA00049229"/>
    </source>
</evidence>
<dbReference type="NCBIfam" id="TIGR01122">
    <property type="entry name" value="ilvE_I"/>
    <property type="match status" value="1"/>
</dbReference>
<reference evidence="13" key="1">
    <citation type="submission" date="2022-09" db="EMBL/GenBank/DDBJ databases">
        <title>Aureispira anguillicida sp. nov., isolated from Leptocephalus of Japanese eel Anguilla japonica.</title>
        <authorList>
            <person name="Yuasa K."/>
            <person name="Mekata T."/>
            <person name="Ikunari K."/>
        </authorList>
    </citation>
    <scope>NUCLEOTIDE SEQUENCE</scope>
    <source>
        <strain evidence="13">EL160426</strain>
    </source>
</reference>
<protein>
    <recommendedName>
        <fullName evidence="12">Branched-chain-amino-acid aminotransferase</fullName>
        <shortName evidence="12">BCAT</shortName>
        <ecNumber evidence="12">2.6.1.42</ecNumber>
    </recommendedName>
</protein>
<dbReference type="GO" id="GO:0009082">
    <property type="term" value="P:branched-chain amino acid biosynthetic process"/>
    <property type="evidence" value="ECO:0007669"/>
    <property type="project" value="UniProtKB-KW"/>
</dbReference>
<evidence type="ECO:0000256" key="3">
    <source>
        <dbReference type="ARBA" id="ARBA00004931"/>
    </source>
</evidence>
<dbReference type="Gene3D" id="3.20.10.10">
    <property type="entry name" value="D-amino Acid Aminotransferase, subunit A, domain 2"/>
    <property type="match status" value="1"/>
</dbReference>
<dbReference type="Proteomes" id="UP001060919">
    <property type="component" value="Chromosome"/>
</dbReference>
<dbReference type="InterPro" id="IPR005785">
    <property type="entry name" value="B_amino_transI"/>
</dbReference>
<keyword evidence="7 12" id="KW-0808">Transferase</keyword>
<dbReference type="InterPro" id="IPR050571">
    <property type="entry name" value="Class-IV_PLP-Dep_Aminotrnsfr"/>
</dbReference>
<dbReference type="RefSeq" id="WP_264792750.1">
    <property type="nucleotide sequence ID" value="NZ_AP026867.1"/>
</dbReference>
<comment type="similarity">
    <text evidence="5 12">Belongs to the class-IV pyridoxal-phosphate-dependent aminotransferase family.</text>
</comment>
<dbReference type="KEGG" id="aup:AsAng_0023070"/>
<keyword evidence="8 12" id="KW-0663">Pyridoxal phosphate</keyword>
<dbReference type="NCBIfam" id="NF005146">
    <property type="entry name" value="PRK06606.1"/>
    <property type="match status" value="1"/>
</dbReference>
<keyword evidence="12" id="KW-0028">Amino-acid biosynthesis</keyword>
<comment type="pathway">
    <text evidence="3 12">Amino-acid biosynthesis; L-valine biosynthesis; L-valine from pyruvate: step 4/4.</text>
</comment>
<dbReference type="InterPro" id="IPR001544">
    <property type="entry name" value="Aminotrans_IV"/>
</dbReference>
<evidence type="ECO:0000256" key="8">
    <source>
        <dbReference type="ARBA" id="ARBA00022898"/>
    </source>
</evidence>
<evidence type="ECO:0000256" key="4">
    <source>
        <dbReference type="ARBA" id="ARBA00005072"/>
    </source>
</evidence>
<keyword evidence="6 12" id="KW-0032">Aminotransferase</keyword>
<dbReference type="PANTHER" id="PTHR42743">
    <property type="entry name" value="AMINO-ACID AMINOTRANSFERASE"/>
    <property type="match status" value="1"/>
</dbReference>
<dbReference type="Gene3D" id="3.30.470.10">
    <property type="match status" value="1"/>
</dbReference>